<accession>A0ABM8DPU2</accession>
<keyword evidence="2" id="KW-1185">Reference proteome</keyword>
<dbReference type="RefSeq" id="WP_286355657.1">
    <property type="nucleotide sequence ID" value="NZ_AP027079.1"/>
</dbReference>
<dbReference type="EMBL" id="AP027079">
    <property type="protein sequence ID" value="BDU69026.1"/>
    <property type="molecule type" value="Genomic_DNA"/>
</dbReference>
<name>A0ABM8DPU2_9BACT</name>
<sequence>MTVEARWQQELETPTAGFFEAFAAQAAAPDGVRDGVREAVKALIPRIDWDAYQPHVPHGILGLRSVLRLRPLLDEADFLRALATQLHMAAHEGRRSAAATAQVAAAKGSGSWRNLEAFIQARKPGLAYAETQGFDLPEAADFQRLGALVEADMANVGHKGIFAWHLGDLHERLERPRATGRRLFGLVAWLAATQEDTFWCRRAARRLEGAEPRVVPGSARRAAGEGDVRELEAAVREICDLGLVGLMAAFTDRLKRGTPAEELLAALTLAAAEKVRDARRDLEGKTAWIFVYLAMLVETHAQDPRTWAQAAALVNLFPTDEADERMQPRPAAAPSAEGLLNAVLDAEVPEAMGQAQGLCRLGQAEATLRALASAATFNDPSFNHASHLLAVASAADLLPALPGQVGEAVLVALAKSLANSQGSGDLGRLADRALAGGKGFRAGTE</sequence>
<protein>
    <submittedName>
        <fullName evidence="1">Uncharacterized protein</fullName>
    </submittedName>
</protein>
<proteinExistence type="predicted"/>
<evidence type="ECO:0000313" key="2">
    <source>
        <dbReference type="Proteomes" id="UP001242010"/>
    </source>
</evidence>
<organism evidence="1 2">
    <name type="scientific">Geothrix oryzae</name>
    <dbReference type="NCBI Taxonomy" id="2927975"/>
    <lineage>
        <taxon>Bacteria</taxon>
        <taxon>Pseudomonadati</taxon>
        <taxon>Acidobacteriota</taxon>
        <taxon>Holophagae</taxon>
        <taxon>Holophagales</taxon>
        <taxon>Holophagaceae</taxon>
        <taxon>Geothrix</taxon>
    </lineage>
</organism>
<gene>
    <name evidence="1" type="ORF">GETHOR_11270</name>
</gene>
<evidence type="ECO:0000313" key="1">
    <source>
        <dbReference type="EMBL" id="BDU69026.1"/>
    </source>
</evidence>
<dbReference type="Proteomes" id="UP001242010">
    <property type="component" value="Chromosome"/>
</dbReference>
<reference evidence="2" key="1">
    <citation type="journal article" date="2023" name="Int. J. Syst. Evol. Microbiol.">
        <title>Mesoterricola silvestris gen. nov., sp. nov., Mesoterricola sediminis sp. nov., Geothrix oryzae sp. nov., Geothrix edaphica sp. nov., Geothrix rubra sp. nov., and Geothrix limicola sp. nov., six novel members of Acidobacteriota isolated from soils.</title>
        <authorList>
            <person name="Itoh H."/>
            <person name="Sugisawa Y."/>
            <person name="Mise K."/>
            <person name="Xu Z."/>
            <person name="Kuniyasu M."/>
            <person name="Ushijima N."/>
            <person name="Kawano K."/>
            <person name="Kobayashi E."/>
            <person name="Shiratori Y."/>
            <person name="Masuda Y."/>
            <person name="Senoo K."/>
        </authorList>
    </citation>
    <scope>NUCLEOTIDE SEQUENCE [LARGE SCALE GENOMIC DNA]</scope>
    <source>
        <strain evidence="2">Red222</strain>
    </source>
</reference>